<feature type="transmembrane region" description="Helical" evidence="9">
    <location>
        <begin position="98"/>
        <end position="118"/>
    </location>
</feature>
<dbReference type="PRINTS" id="PR00237">
    <property type="entry name" value="GPCRRHODOPSN"/>
</dbReference>
<keyword evidence="6 8" id="KW-0675">Receptor</keyword>
<feature type="transmembrane region" description="Helical" evidence="9">
    <location>
        <begin position="276"/>
        <end position="303"/>
    </location>
</feature>
<keyword evidence="5 9" id="KW-0472">Membrane</keyword>
<proteinExistence type="inferred from homology"/>
<dbReference type="STRING" id="7574.A0A1S3J0X1"/>
<dbReference type="OrthoDB" id="9990906at2759"/>
<evidence type="ECO:0000256" key="4">
    <source>
        <dbReference type="ARBA" id="ARBA00023040"/>
    </source>
</evidence>
<organism evidence="11 12">
    <name type="scientific">Lingula anatina</name>
    <name type="common">Brachiopod</name>
    <name type="synonym">Lingula unguis</name>
    <dbReference type="NCBI Taxonomy" id="7574"/>
    <lineage>
        <taxon>Eukaryota</taxon>
        <taxon>Metazoa</taxon>
        <taxon>Spiralia</taxon>
        <taxon>Lophotrochozoa</taxon>
        <taxon>Brachiopoda</taxon>
        <taxon>Linguliformea</taxon>
        <taxon>Lingulata</taxon>
        <taxon>Lingulida</taxon>
        <taxon>Linguloidea</taxon>
        <taxon>Lingulidae</taxon>
        <taxon>Lingula</taxon>
    </lineage>
</organism>
<dbReference type="RefSeq" id="XP_013403459.1">
    <property type="nucleotide sequence ID" value="XM_013548005.1"/>
</dbReference>
<dbReference type="PANTHER" id="PTHR24243:SF230">
    <property type="entry name" value="G-PROTEIN COUPLED RECEPTORS FAMILY 1 PROFILE DOMAIN-CONTAINING PROTEIN"/>
    <property type="match status" value="1"/>
</dbReference>
<feature type="transmembrane region" description="Helical" evidence="9">
    <location>
        <begin position="323"/>
        <end position="342"/>
    </location>
</feature>
<dbReference type="SUPFAM" id="SSF81321">
    <property type="entry name" value="Family A G protein-coupled receptor-like"/>
    <property type="match status" value="1"/>
</dbReference>
<dbReference type="InterPro" id="IPR000276">
    <property type="entry name" value="GPCR_Rhodpsn"/>
</dbReference>
<dbReference type="OMA" id="VERYVWI"/>
<evidence type="ECO:0000256" key="1">
    <source>
        <dbReference type="ARBA" id="ARBA00004141"/>
    </source>
</evidence>
<dbReference type="PROSITE" id="PS00237">
    <property type="entry name" value="G_PROTEIN_RECEP_F1_1"/>
    <property type="match status" value="1"/>
</dbReference>
<dbReference type="GO" id="GO:0004930">
    <property type="term" value="F:G protein-coupled receptor activity"/>
    <property type="evidence" value="ECO:0007669"/>
    <property type="project" value="UniProtKB-KW"/>
</dbReference>
<keyword evidence="2 8" id="KW-0812">Transmembrane</keyword>
<name>A0A1S3J0X1_LINAN</name>
<dbReference type="InterPro" id="IPR017452">
    <property type="entry name" value="GPCR_Rhodpsn_7TM"/>
</dbReference>
<gene>
    <name evidence="12" type="primary">LOC106168816</name>
</gene>
<feature type="transmembrane region" description="Helical" evidence="9">
    <location>
        <begin position="64"/>
        <end position="86"/>
    </location>
</feature>
<accession>A0A1S3J0X1</accession>
<feature type="transmembrane region" description="Helical" evidence="9">
    <location>
        <begin position="178"/>
        <end position="198"/>
    </location>
</feature>
<comment type="subcellular location">
    <subcellularLocation>
        <location evidence="1">Membrane</location>
        <topology evidence="1">Multi-pass membrane protein</topology>
    </subcellularLocation>
</comment>
<dbReference type="AlphaFoldDB" id="A0A1S3J0X1"/>
<keyword evidence="11" id="KW-1185">Reference proteome</keyword>
<evidence type="ECO:0000256" key="3">
    <source>
        <dbReference type="ARBA" id="ARBA00022989"/>
    </source>
</evidence>
<evidence type="ECO:0000313" key="11">
    <source>
        <dbReference type="Proteomes" id="UP000085678"/>
    </source>
</evidence>
<evidence type="ECO:0000256" key="8">
    <source>
        <dbReference type="RuleBase" id="RU000688"/>
    </source>
</evidence>
<dbReference type="GO" id="GO:0005886">
    <property type="term" value="C:plasma membrane"/>
    <property type="evidence" value="ECO:0007669"/>
    <property type="project" value="TreeGrafter"/>
</dbReference>
<comment type="similarity">
    <text evidence="8">Belongs to the G-protein coupled receptor 1 family.</text>
</comment>
<evidence type="ECO:0000256" key="5">
    <source>
        <dbReference type="ARBA" id="ARBA00023136"/>
    </source>
</evidence>
<dbReference type="GeneID" id="106168816"/>
<evidence type="ECO:0000259" key="10">
    <source>
        <dbReference type="PROSITE" id="PS50262"/>
    </source>
</evidence>
<feature type="domain" description="G-protein coupled receptors family 1 profile" evidence="10">
    <location>
        <begin position="76"/>
        <end position="340"/>
    </location>
</feature>
<reference evidence="12" key="1">
    <citation type="submission" date="2025-08" db="UniProtKB">
        <authorList>
            <consortium name="RefSeq"/>
        </authorList>
    </citation>
    <scope>IDENTIFICATION</scope>
    <source>
        <tissue evidence="12">Gonads</tissue>
    </source>
</reference>
<dbReference type="InParanoid" id="A0A1S3J0X1"/>
<dbReference type="PROSITE" id="PS50262">
    <property type="entry name" value="G_PROTEIN_RECEP_F1_2"/>
    <property type="match status" value="1"/>
</dbReference>
<evidence type="ECO:0000256" key="7">
    <source>
        <dbReference type="ARBA" id="ARBA00023224"/>
    </source>
</evidence>
<dbReference type="Gene3D" id="1.20.1070.10">
    <property type="entry name" value="Rhodopsin 7-helix transmembrane proteins"/>
    <property type="match status" value="1"/>
</dbReference>
<dbReference type="Pfam" id="PF00001">
    <property type="entry name" value="7tm_1"/>
    <property type="match status" value="1"/>
</dbReference>
<keyword evidence="7 8" id="KW-0807">Transducer</keyword>
<feature type="transmembrane region" description="Helical" evidence="9">
    <location>
        <begin position="218"/>
        <end position="238"/>
    </location>
</feature>
<dbReference type="PANTHER" id="PTHR24243">
    <property type="entry name" value="G-PROTEIN COUPLED RECEPTOR"/>
    <property type="match status" value="1"/>
</dbReference>
<dbReference type="KEGG" id="lak:106168816"/>
<evidence type="ECO:0000256" key="6">
    <source>
        <dbReference type="ARBA" id="ARBA00023170"/>
    </source>
</evidence>
<keyword evidence="4 8" id="KW-0297">G-protein coupled receptor</keyword>
<keyword evidence="3 9" id="KW-1133">Transmembrane helix</keyword>
<evidence type="ECO:0000256" key="2">
    <source>
        <dbReference type="ARBA" id="ARBA00022692"/>
    </source>
</evidence>
<feature type="transmembrane region" description="Helical" evidence="9">
    <location>
        <begin position="145"/>
        <end position="166"/>
    </location>
</feature>
<dbReference type="Proteomes" id="UP000085678">
    <property type="component" value="Unplaced"/>
</dbReference>
<protein>
    <submittedName>
        <fullName evidence="12">P2Y purinoceptor 8</fullName>
    </submittedName>
</protein>
<evidence type="ECO:0000256" key="9">
    <source>
        <dbReference type="SAM" id="Phobius"/>
    </source>
</evidence>
<evidence type="ECO:0000313" key="12">
    <source>
        <dbReference type="RefSeq" id="XP_013403459.1"/>
    </source>
</evidence>
<sequence length="375" mass="42971">MNIPDVVNSTDSFLIGSSNLDESYLNATLFQDYDNSSSSFMNNSWNISQEQGKVYSQLSLVYQVIPKVLAILGTVGNVLTFIVFLWSKSLRKTALAQFLLALAVTDTLLLWLHLLYTLTASGDLEIRSAVACKVLVWLTDTVTYVSSWLIVTVTFNRFIVIVLPLRATRWCQKRNARIAIFVIVSVFSLVSIYNFWAWDDVFVSKKYYMCKMTRKELIRPRIIMVIVLFSLLPSLTLFTMNGIIMKNLSEALSKQAVYRASFNKQKVKGVQRQLDILLLTLSFSFLILTLPLTLVDIVIFSMYDDTSVLPRDDIFVRLYMSREILNIFSLTNNCLIFPLYCVSGRKFRGELKSVFCRIKLRLEQNVERDPPPDAL</sequence>